<dbReference type="InterPro" id="IPR010968">
    <property type="entry name" value="RnfE"/>
</dbReference>
<protein>
    <recommendedName>
        <fullName evidence="9">Ion-translocating oxidoreductase complex subunit E</fullName>
        <ecNumber evidence="9">7.-.-.-</ecNumber>
    </recommendedName>
    <alternativeName>
        <fullName evidence="9">Rnf electron transport complex subunit E</fullName>
    </alternativeName>
</protein>
<keyword evidence="3 9" id="KW-0997">Cell inner membrane</keyword>
<keyword evidence="4 9" id="KW-0812">Transmembrane</keyword>
<evidence type="ECO:0000256" key="6">
    <source>
        <dbReference type="ARBA" id="ARBA00022982"/>
    </source>
</evidence>
<feature type="transmembrane region" description="Helical" evidence="9">
    <location>
        <begin position="116"/>
        <end position="138"/>
    </location>
</feature>
<evidence type="ECO:0000256" key="5">
    <source>
        <dbReference type="ARBA" id="ARBA00022967"/>
    </source>
</evidence>
<dbReference type="HAMAP" id="MF_00478">
    <property type="entry name" value="RsxE_RnfE"/>
    <property type="match status" value="1"/>
</dbReference>
<dbReference type="GO" id="GO:0005886">
    <property type="term" value="C:plasma membrane"/>
    <property type="evidence" value="ECO:0007669"/>
    <property type="project" value="UniProtKB-SubCell"/>
</dbReference>
<evidence type="ECO:0000256" key="9">
    <source>
        <dbReference type="HAMAP-Rule" id="MF_00478"/>
    </source>
</evidence>
<sequence>MGSRVRLGRYINLYVQSTSYRLPKPRIHAFGRHANQTRARKTMPRKPDTNLRELTKGLWRDNPLFVQMLGLCPMLAVTNTAINALAMGLATFFVLVSSSFLVSLSRGLIPKQIRISCFIIIIATFVTVADFTLLALFPALHKELGAFIPLIVANCMILGRQEAFAAKHPVGVALLDAIGMAGGFLLALFILGSVREVFGNGSFLGISLLGADFEPWVVMLLPPGGFLTLGFVLLFFNRLRYRRPATARTANPEKP</sequence>
<dbReference type="GO" id="GO:0022900">
    <property type="term" value="P:electron transport chain"/>
    <property type="evidence" value="ECO:0007669"/>
    <property type="project" value="UniProtKB-UniRule"/>
</dbReference>
<dbReference type="NCBIfam" id="TIGR01948">
    <property type="entry name" value="rnfE"/>
    <property type="match status" value="1"/>
</dbReference>
<keyword evidence="6 9" id="KW-0249">Electron transport</keyword>
<evidence type="ECO:0000256" key="3">
    <source>
        <dbReference type="ARBA" id="ARBA00022519"/>
    </source>
</evidence>
<feature type="transmembrane region" description="Helical" evidence="9">
    <location>
        <begin position="84"/>
        <end position="104"/>
    </location>
</feature>
<evidence type="ECO:0000256" key="1">
    <source>
        <dbReference type="ARBA" id="ARBA00004127"/>
    </source>
</evidence>
<dbReference type="AlphaFoldDB" id="A0A451BKC4"/>
<reference evidence="10" key="1">
    <citation type="submission" date="2019-02" db="EMBL/GenBank/DDBJ databases">
        <authorList>
            <person name="Gruber-Vodicka R. H."/>
            <person name="Seah K. B. B."/>
        </authorList>
    </citation>
    <scope>NUCLEOTIDE SEQUENCE</scope>
    <source>
        <strain evidence="10">BECK_S127</strain>
    </source>
</reference>
<dbReference type="Pfam" id="PF02508">
    <property type="entry name" value="Rnf-Nqr"/>
    <property type="match status" value="1"/>
</dbReference>
<accession>A0A451BKC4</accession>
<dbReference type="PANTHER" id="PTHR30586">
    <property type="entry name" value="ELECTRON TRANSPORT COMPLEX PROTEIN RNFE"/>
    <property type="match status" value="1"/>
</dbReference>
<comment type="subunit">
    <text evidence="9">The complex is composed of six subunits: RnfA, RnfB, RnfC, RnfD, RnfE and RnfG.</text>
</comment>
<keyword evidence="5 9" id="KW-1278">Translocase</keyword>
<name>A0A451BKC4_9GAMM</name>
<keyword evidence="9" id="KW-1003">Cell membrane</keyword>
<evidence type="ECO:0000313" key="10">
    <source>
        <dbReference type="EMBL" id="VFK78742.1"/>
    </source>
</evidence>
<feature type="transmembrane region" description="Helical" evidence="9">
    <location>
        <begin position="215"/>
        <end position="236"/>
    </location>
</feature>
<comment type="function">
    <text evidence="9">Part of a membrane-bound complex that couples electron transfer with translocation of ions across the membrane.</text>
</comment>
<gene>
    <name evidence="9" type="primary">rnfE</name>
    <name evidence="10" type="ORF">BECKSD772D_GA0070982_10242</name>
</gene>
<feature type="transmembrane region" description="Helical" evidence="9">
    <location>
        <begin position="144"/>
        <end position="160"/>
    </location>
</feature>
<dbReference type="PANTHER" id="PTHR30586:SF0">
    <property type="entry name" value="ION-TRANSLOCATING OXIDOREDUCTASE COMPLEX SUBUNIT E"/>
    <property type="match status" value="1"/>
</dbReference>
<comment type="similarity">
    <text evidence="9">Belongs to the NqrDE/RnfAE family.</text>
</comment>
<dbReference type="EMBL" id="CAADHB010000024">
    <property type="protein sequence ID" value="VFK78742.1"/>
    <property type="molecule type" value="Genomic_DNA"/>
</dbReference>
<evidence type="ECO:0000256" key="7">
    <source>
        <dbReference type="ARBA" id="ARBA00022989"/>
    </source>
</evidence>
<comment type="subcellular location">
    <subcellularLocation>
        <location evidence="9">Cell inner membrane</location>
        <topology evidence="9">Multi-pass membrane protein</topology>
    </subcellularLocation>
    <subcellularLocation>
        <location evidence="1">Endomembrane system</location>
        <topology evidence="1">Multi-pass membrane protein</topology>
    </subcellularLocation>
</comment>
<dbReference type="GO" id="GO:0012505">
    <property type="term" value="C:endomembrane system"/>
    <property type="evidence" value="ECO:0007669"/>
    <property type="project" value="UniProtKB-SubCell"/>
</dbReference>
<dbReference type="NCBIfam" id="NF009070">
    <property type="entry name" value="PRK12405.1"/>
    <property type="match status" value="1"/>
</dbReference>
<evidence type="ECO:0000256" key="4">
    <source>
        <dbReference type="ARBA" id="ARBA00022692"/>
    </source>
</evidence>
<dbReference type="InterPro" id="IPR003667">
    <property type="entry name" value="NqrDE/RnfAE"/>
</dbReference>
<proteinExistence type="inferred from homology"/>
<keyword evidence="2 9" id="KW-0813">Transport</keyword>
<keyword evidence="8 9" id="KW-0472">Membrane</keyword>
<evidence type="ECO:0000256" key="2">
    <source>
        <dbReference type="ARBA" id="ARBA00022448"/>
    </source>
</evidence>
<evidence type="ECO:0000256" key="8">
    <source>
        <dbReference type="ARBA" id="ARBA00023136"/>
    </source>
</evidence>
<dbReference type="EC" id="7.-.-.-" evidence="9"/>
<keyword evidence="7 9" id="KW-1133">Transmembrane helix</keyword>
<organism evidence="10">
    <name type="scientific">Candidatus Kentrum sp. SD</name>
    <dbReference type="NCBI Taxonomy" id="2126332"/>
    <lineage>
        <taxon>Bacteria</taxon>
        <taxon>Pseudomonadati</taxon>
        <taxon>Pseudomonadota</taxon>
        <taxon>Gammaproteobacteria</taxon>
        <taxon>Candidatus Kentrum</taxon>
    </lineage>
</organism>
<feature type="transmembrane region" description="Helical" evidence="9">
    <location>
        <begin position="172"/>
        <end position="195"/>
    </location>
</feature>